<reference evidence="2 3" key="1">
    <citation type="submission" date="2019-12" db="EMBL/GenBank/DDBJ databases">
        <title>Draft genome sequencing of Halomonas icarensis D1-1.</title>
        <authorList>
            <person name="Pandiyan K."/>
            <person name="Kushwaha P."/>
            <person name="Gowdham M."/>
            <person name="Chakdar H."/>
            <person name="Singh A."/>
            <person name="Kumar M."/>
            <person name="Saxena A.K."/>
        </authorList>
    </citation>
    <scope>NUCLEOTIDE SEQUENCE [LARGE SCALE GENOMIC DNA]</scope>
    <source>
        <strain evidence="2 3">D1-1</strain>
    </source>
</reference>
<evidence type="ECO:0000313" key="2">
    <source>
        <dbReference type="EMBL" id="NAW11586.1"/>
    </source>
</evidence>
<name>A0A7X4VWK5_9GAMM</name>
<dbReference type="InterPro" id="IPR049458">
    <property type="entry name" value="EpsG-like"/>
</dbReference>
<sequence>MLPYWILFLIPAAGVLSQRRMTPASRPAMWWLVGALFALAIGLRHQVGGDWGAYIGYLERAALMTLPEVLLHGDPGYYLLNWLVAKLGGNIYWVNLGCGAVVMTGLVAFLRRQPLPWLGLLVAVPYLIVVVAMGYSRQAVALGFALLGLVALGDNRMRAFVIWVLIGAAFHKSAVLLLPVAGLAASHSRVLSLFWAGAASLIGGYLFLFDSVDALWANYVEADYHSQGGLIRVLMNAVPAGLYLAFHKRLPLGDAERRLWWWMSVFAIACIPLVMMSSTATDRVALYLIPLQIFVFTRLHQVTQDRLLRAYIVLGIVGYYALVQTVWLFFASHAHAWLPYQLAGLATA</sequence>
<keyword evidence="1" id="KW-0812">Transmembrane</keyword>
<feature type="transmembrane region" description="Helical" evidence="1">
    <location>
        <begin position="117"/>
        <end position="137"/>
    </location>
</feature>
<feature type="transmembrane region" description="Helical" evidence="1">
    <location>
        <begin position="259"/>
        <end position="278"/>
    </location>
</feature>
<keyword evidence="1" id="KW-1133">Transmembrane helix</keyword>
<feature type="transmembrane region" description="Helical" evidence="1">
    <location>
        <begin position="157"/>
        <end position="178"/>
    </location>
</feature>
<evidence type="ECO:0000256" key="1">
    <source>
        <dbReference type="SAM" id="Phobius"/>
    </source>
</evidence>
<dbReference type="Pfam" id="PF14897">
    <property type="entry name" value="EpsG"/>
    <property type="match status" value="1"/>
</dbReference>
<evidence type="ECO:0000313" key="3">
    <source>
        <dbReference type="Proteomes" id="UP000448235"/>
    </source>
</evidence>
<protein>
    <submittedName>
        <fullName evidence="2">EpsG family protein</fullName>
    </submittedName>
</protein>
<accession>A0A7X4VWK5</accession>
<keyword evidence="3" id="KW-1185">Reference proteome</keyword>
<keyword evidence="1" id="KW-0472">Membrane</keyword>
<feature type="transmembrane region" description="Helical" evidence="1">
    <location>
        <begin position="229"/>
        <end position="247"/>
    </location>
</feature>
<dbReference type="RefSeq" id="WP_161422354.1">
    <property type="nucleotide sequence ID" value="NZ_JARWMY010000014.1"/>
</dbReference>
<organism evidence="2 3">
    <name type="scientific">Halomonas icarae</name>
    <dbReference type="NCBI Taxonomy" id="2691040"/>
    <lineage>
        <taxon>Bacteria</taxon>
        <taxon>Pseudomonadati</taxon>
        <taxon>Pseudomonadota</taxon>
        <taxon>Gammaproteobacteria</taxon>
        <taxon>Oceanospirillales</taxon>
        <taxon>Halomonadaceae</taxon>
        <taxon>Halomonas</taxon>
    </lineage>
</organism>
<feature type="transmembrane region" description="Helical" evidence="1">
    <location>
        <begin position="190"/>
        <end position="209"/>
    </location>
</feature>
<feature type="transmembrane region" description="Helical" evidence="1">
    <location>
        <begin position="284"/>
        <end position="299"/>
    </location>
</feature>
<dbReference type="Proteomes" id="UP000448235">
    <property type="component" value="Unassembled WGS sequence"/>
</dbReference>
<dbReference type="AlphaFoldDB" id="A0A7X4VWK5"/>
<gene>
    <name evidence="2" type="ORF">GRB80_01865</name>
</gene>
<dbReference type="EMBL" id="WUTS01000001">
    <property type="protein sequence ID" value="NAW11586.1"/>
    <property type="molecule type" value="Genomic_DNA"/>
</dbReference>
<feature type="transmembrane region" description="Helical" evidence="1">
    <location>
        <begin position="27"/>
        <end position="44"/>
    </location>
</feature>
<feature type="transmembrane region" description="Helical" evidence="1">
    <location>
        <begin position="91"/>
        <end position="110"/>
    </location>
</feature>
<feature type="transmembrane region" description="Helical" evidence="1">
    <location>
        <begin position="311"/>
        <end position="330"/>
    </location>
</feature>
<proteinExistence type="predicted"/>
<comment type="caution">
    <text evidence="2">The sequence shown here is derived from an EMBL/GenBank/DDBJ whole genome shotgun (WGS) entry which is preliminary data.</text>
</comment>